<protein>
    <recommendedName>
        <fullName evidence="1">Transglycosylase SLT domain-containing protein</fullName>
    </recommendedName>
</protein>
<dbReference type="Gene3D" id="1.10.530.10">
    <property type="match status" value="1"/>
</dbReference>
<feature type="non-terminal residue" evidence="2">
    <location>
        <position position="1"/>
    </location>
</feature>
<reference evidence="2" key="1">
    <citation type="journal article" date="2020" name="mSystems">
        <title>Genome- and Community-Level Interaction Insights into Carbon Utilization and Element Cycling Functions of Hydrothermarchaeota in Hydrothermal Sediment.</title>
        <authorList>
            <person name="Zhou Z."/>
            <person name="Liu Y."/>
            <person name="Xu W."/>
            <person name="Pan J."/>
            <person name="Luo Z.H."/>
            <person name="Li M."/>
        </authorList>
    </citation>
    <scope>NUCLEOTIDE SEQUENCE [LARGE SCALE GENOMIC DNA]</scope>
    <source>
        <strain evidence="2">HyVt-233</strain>
    </source>
</reference>
<dbReference type="Proteomes" id="UP000886289">
    <property type="component" value="Unassembled WGS sequence"/>
</dbReference>
<proteinExistence type="predicted"/>
<evidence type="ECO:0000259" key="1">
    <source>
        <dbReference type="Pfam" id="PF01464"/>
    </source>
</evidence>
<gene>
    <name evidence="2" type="ORF">ENG63_08315</name>
</gene>
<accession>A0A7C0U3B5</accession>
<dbReference type="InterPro" id="IPR008258">
    <property type="entry name" value="Transglycosylase_SLT_dom_1"/>
</dbReference>
<dbReference type="AlphaFoldDB" id="A0A7C0U3B5"/>
<dbReference type="CDD" id="cd00254">
    <property type="entry name" value="LT-like"/>
    <property type="match status" value="1"/>
</dbReference>
<sequence length="129" mass="15228">LKVFTVLMVESGGNANIVSKTKDFGYMQLSRYTAKILRKRLKKIIKNTHILNPEFNIAGGCLYLRTLLDFYGNGTDWKKAVEIYNVGFGRYREGKKNNNHVKKFIIYYTYYKFEYKEFKKKCLKLKNKG</sequence>
<dbReference type="EMBL" id="DRBS01000307">
    <property type="protein sequence ID" value="HDD44844.1"/>
    <property type="molecule type" value="Genomic_DNA"/>
</dbReference>
<evidence type="ECO:0000313" key="2">
    <source>
        <dbReference type="EMBL" id="HDD44844.1"/>
    </source>
</evidence>
<name>A0A7C0U3B5_DESA2</name>
<dbReference type="InterPro" id="IPR023346">
    <property type="entry name" value="Lysozyme-like_dom_sf"/>
</dbReference>
<comment type="caution">
    <text evidence="2">The sequence shown here is derived from an EMBL/GenBank/DDBJ whole genome shotgun (WGS) entry which is preliminary data.</text>
</comment>
<dbReference type="Pfam" id="PF01464">
    <property type="entry name" value="SLT"/>
    <property type="match status" value="1"/>
</dbReference>
<dbReference type="SUPFAM" id="SSF53955">
    <property type="entry name" value="Lysozyme-like"/>
    <property type="match status" value="1"/>
</dbReference>
<organism evidence="2">
    <name type="scientific">Desulfofervidus auxilii</name>
    <dbReference type="NCBI Taxonomy" id="1621989"/>
    <lineage>
        <taxon>Bacteria</taxon>
        <taxon>Pseudomonadati</taxon>
        <taxon>Thermodesulfobacteriota</taxon>
        <taxon>Candidatus Desulfofervidia</taxon>
        <taxon>Candidatus Desulfofervidales</taxon>
        <taxon>Candidatus Desulfofervidaceae</taxon>
        <taxon>Candidatus Desulfofervidus</taxon>
    </lineage>
</organism>
<feature type="domain" description="Transglycosylase SLT" evidence="1">
    <location>
        <begin position="3"/>
        <end position="103"/>
    </location>
</feature>